<accession>Q7NP09</accession>
<dbReference type="InParanoid" id="Q7NP09"/>
<reference evidence="2 3" key="2">
    <citation type="journal article" date="2003" name="DNA Res.">
        <title>Complete genome structure of Gloeobacter violaceus PCC 7421, a cyanobacterium that lacks thylakoids (supplement).</title>
        <authorList>
            <person name="Nakamura Y."/>
            <person name="Kaneko T."/>
            <person name="Sato S."/>
            <person name="Mimuro M."/>
            <person name="Miyashita H."/>
            <person name="Tsuchiya T."/>
            <person name="Sasamoto S."/>
            <person name="Watanabe A."/>
            <person name="Kawashima K."/>
            <person name="Kishida Y."/>
            <person name="Kiyokawa C."/>
            <person name="Kohara M."/>
            <person name="Matsumoto M."/>
            <person name="Matsuno A."/>
            <person name="Nakazaki N."/>
            <person name="Shimpo S."/>
            <person name="Takeuchi C."/>
            <person name="Yamada M."/>
            <person name="Tabata S."/>
        </authorList>
    </citation>
    <scope>NUCLEOTIDE SEQUENCE [LARGE SCALE GENOMIC DNA]</scope>
    <source>
        <strain evidence="3">ATCC 29082 / PCC 7421</strain>
    </source>
</reference>
<dbReference type="HOGENOM" id="CLU_2422782_0_0_3"/>
<dbReference type="KEGG" id="gvi:gsl0249"/>
<feature type="signal peptide" evidence="1">
    <location>
        <begin position="1"/>
        <end position="23"/>
    </location>
</feature>
<evidence type="ECO:0000313" key="3">
    <source>
        <dbReference type="Proteomes" id="UP000000557"/>
    </source>
</evidence>
<evidence type="ECO:0000256" key="1">
    <source>
        <dbReference type="SAM" id="SignalP"/>
    </source>
</evidence>
<dbReference type="AlphaFoldDB" id="Q7NP09"/>
<feature type="chain" id="PRO_5004291941" evidence="1">
    <location>
        <begin position="24"/>
        <end position="91"/>
    </location>
</feature>
<keyword evidence="3" id="KW-1185">Reference proteome</keyword>
<reference evidence="2 3" key="1">
    <citation type="journal article" date="2003" name="DNA Res.">
        <title>Complete genome structure of Gloeobacter violaceus PCC 7421, a cyanobacterium that lacks thylakoids.</title>
        <authorList>
            <person name="Nakamura Y."/>
            <person name="Kaneko T."/>
            <person name="Sato S."/>
            <person name="Mimuro M."/>
            <person name="Miyashita H."/>
            <person name="Tsuchiya T."/>
            <person name="Sasamoto S."/>
            <person name="Watanabe A."/>
            <person name="Kawashima K."/>
            <person name="Kishida Y."/>
            <person name="Kiyokawa C."/>
            <person name="Kohara M."/>
            <person name="Matsumoto M."/>
            <person name="Matsuno A."/>
            <person name="Nakazaki N."/>
            <person name="Shimpo S."/>
            <person name="Takeuchi C."/>
            <person name="Yamada M."/>
            <person name="Tabata S."/>
        </authorList>
    </citation>
    <scope>NUCLEOTIDE SEQUENCE [LARGE SCALE GENOMIC DNA]</scope>
    <source>
        <strain evidence="3">ATCC 29082 / PCC 7421</strain>
    </source>
</reference>
<keyword evidence="1" id="KW-0732">Signal</keyword>
<protein>
    <submittedName>
        <fullName evidence="2">Gsl0249 protein</fullName>
    </submittedName>
</protein>
<organism evidence="2 3">
    <name type="scientific">Gloeobacter violaceus (strain ATCC 29082 / PCC 7421)</name>
    <dbReference type="NCBI Taxonomy" id="251221"/>
    <lineage>
        <taxon>Bacteria</taxon>
        <taxon>Bacillati</taxon>
        <taxon>Cyanobacteriota</taxon>
        <taxon>Cyanophyceae</taxon>
        <taxon>Gloeobacterales</taxon>
        <taxon>Gloeobacteraceae</taxon>
        <taxon>Gloeobacter</taxon>
    </lineage>
</organism>
<evidence type="ECO:0000313" key="2">
    <source>
        <dbReference type="EMBL" id="BAC88190.1"/>
    </source>
</evidence>
<dbReference type="Proteomes" id="UP000000557">
    <property type="component" value="Chromosome"/>
</dbReference>
<name>Q7NP09_GLOVI</name>
<dbReference type="EMBL" id="BA000045">
    <property type="protein sequence ID" value="BAC88190.1"/>
    <property type="molecule type" value="Genomic_DNA"/>
</dbReference>
<proteinExistence type="predicted"/>
<dbReference type="RefSeq" id="WP_011140253.1">
    <property type="nucleotide sequence ID" value="NC_005125.1"/>
</dbReference>
<sequence>MHFYRKFHWAAAALLLSGAPAFGQNLPLVDLQAEAACAQKPSPLEREARQLRLQAIVAYEQGEREQAFGALTQRRALQQGLHQERSACRGR</sequence>
<dbReference type="EnsemblBacteria" id="BAC88190">
    <property type="protein sequence ID" value="BAC88190"/>
    <property type="gene ID" value="BAC88190"/>
</dbReference>
<gene>
    <name evidence="2" type="ordered locus">gsl0249</name>
</gene>